<reference evidence="2 3" key="1">
    <citation type="submission" date="2011-10" db="EMBL/GenBank/DDBJ databases">
        <title>The Genome Sequence of Prevotella histicola F0411.</title>
        <authorList>
            <consortium name="The Broad Institute Genome Sequencing Platform"/>
            <person name="Earl A."/>
            <person name="Ward D."/>
            <person name="Feldgarden M."/>
            <person name="Gevers D."/>
            <person name="Izard J."/>
            <person name="Ganesan A."/>
            <person name="Blanton J.M."/>
            <person name="Baranova O.V."/>
            <person name="Tanner A.C."/>
            <person name="Mathney J.M.J."/>
            <person name="Dewhirst F.E."/>
            <person name="Young S.K."/>
            <person name="Zeng Q."/>
            <person name="Gargeya S."/>
            <person name="Fitzgerald M."/>
            <person name="Haas B."/>
            <person name="Abouelleil A."/>
            <person name="Alvarado L."/>
            <person name="Arachchi H.M."/>
            <person name="Berlin A."/>
            <person name="Brown A."/>
            <person name="Chapman S.B."/>
            <person name="Chen Z."/>
            <person name="Dunbar C."/>
            <person name="Freedman E."/>
            <person name="Gearin G."/>
            <person name="Gellesch M."/>
            <person name="Goldberg J."/>
            <person name="Griggs A."/>
            <person name="Gujja S."/>
            <person name="Heiman D."/>
            <person name="Howarth C."/>
            <person name="Larson L."/>
            <person name="Lui A."/>
            <person name="MacDonald P.J.P."/>
            <person name="Montmayeur A."/>
            <person name="Murphy C."/>
            <person name="Neiman D."/>
            <person name="Pearson M."/>
            <person name="Priest M."/>
            <person name="Roberts A."/>
            <person name="Saif S."/>
            <person name="Shea T."/>
            <person name="Shenoy N."/>
            <person name="Sisk P."/>
            <person name="Stolte C."/>
            <person name="Sykes S."/>
            <person name="Wortman J."/>
            <person name="Nusbaum C."/>
            <person name="Birren B."/>
        </authorList>
    </citation>
    <scope>NUCLEOTIDE SEQUENCE [LARGE SCALE GENOMIC DNA]</scope>
    <source>
        <strain evidence="2 3">F0411</strain>
    </source>
</reference>
<organism evidence="2 3">
    <name type="scientific">Prevotella histicola F0411</name>
    <dbReference type="NCBI Taxonomy" id="857291"/>
    <lineage>
        <taxon>Bacteria</taxon>
        <taxon>Pseudomonadati</taxon>
        <taxon>Bacteroidota</taxon>
        <taxon>Bacteroidia</taxon>
        <taxon>Bacteroidales</taxon>
        <taxon>Prevotellaceae</taxon>
        <taxon>Prevotella</taxon>
    </lineage>
</organism>
<evidence type="ECO:0000256" key="1">
    <source>
        <dbReference type="SAM" id="Phobius"/>
    </source>
</evidence>
<keyword evidence="3" id="KW-1185">Reference proteome</keyword>
<proteinExistence type="predicted"/>
<gene>
    <name evidence="2" type="ORF">HMPREF9138_01295</name>
</gene>
<sequence>MEAFLYLVLGIVGVLQIALFCKIWKMTNNWQS</sequence>
<feature type="transmembrane region" description="Helical" evidence="1">
    <location>
        <begin position="6"/>
        <end position="24"/>
    </location>
</feature>
<comment type="caution">
    <text evidence="2">The sequence shown here is derived from an EMBL/GenBank/DDBJ whole genome shotgun (WGS) entry which is preliminary data.</text>
</comment>
<name>G6AGU9_9BACT</name>
<keyword evidence="1" id="KW-1133">Transmembrane helix</keyword>
<dbReference type="EMBL" id="AFXP01000010">
    <property type="protein sequence ID" value="EHG16133.1"/>
    <property type="molecule type" value="Genomic_DNA"/>
</dbReference>
<keyword evidence="1" id="KW-0472">Membrane</keyword>
<protein>
    <submittedName>
        <fullName evidence="2">Uncharacterized protein</fullName>
    </submittedName>
</protein>
<dbReference type="HOGENOM" id="CLU_3390780_0_0_10"/>
<dbReference type="STRING" id="857291.HMPREF9138_01295"/>
<dbReference type="AlphaFoldDB" id="G6AGU9"/>
<accession>G6AGU9</accession>
<keyword evidence="1" id="KW-0812">Transmembrane</keyword>
<evidence type="ECO:0000313" key="2">
    <source>
        <dbReference type="EMBL" id="EHG16133.1"/>
    </source>
</evidence>
<dbReference type="Proteomes" id="UP000004597">
    <property type="component" value="Unassembled WGS sequence"/>
</dbReference>
<evidence type="ECO:0000313" key="3">
    <source>
        <dbReference type="Proteomes" id="UP000004597"/>
    </source>
</evidence>